<dbReference type="InterPro" id="IPR036457">
    <property type="entry name" value="PPM-type-like_dom_sf"/>
</dbReference>
<dbReference type="SUPFAM" id="SSF81606">
    <property type="entry name" value="PP2C-like"/>
    <property type="match status" value="1"/>
</dbReference>
<keyword evidence="1" id="KW-0904">Protein phosphatase</keyword>
<comment type="cofactor">
    <cofactor evidence="1">
        <name>Mg(2+)</name>
        <dbReference type="ChEBI" id="CHEBI:18420"/>
    </cofactor>
</comment>
<evidence type="ECO:0000313" key="3">
    <source>
        <dbReference type="Proteomes" id="UP000287651"/>
    </source>
</evidence>
<feature type="non-terminal residue" evidence="2">
    <location>
        <position position="117"/>
    </location>
</feature>
<comment type="caution">
    <text evidence="2">The sequence shown here is derived from an EMBL/GenBank/DDBJ whole genome shotgun (WGS) entry which is preliminary data.</text>
</comment>
<accession>A0A427AH50</accession>
<dbReference type="GO" id="GO:0004722">
    <property type="term" value="F:protein serine/threonine phosphatase activity"/>
    <property type="evidence" value="ECO:0007669"/>
    <property type="project" value="UniProtKB-EC"/>
</dbReference>
<dbReference type="InterPro" id="IPR039123">
    <property type="entry name" value="PPTC7"/>
</dbReference>
<keyword evidence="1" id="KW-0460">Magnesium</keyword>
<protein>
    <recommendedName>
        <fullName evidence="1">Protein phosphatase</fullName>
        <ecNumber evidence="1">3.1.3.16</ecNumber>
    </recommendedName>
</protein>
<dbReference type="EMBL" id="AMZH03002443">
    <property type="protein sequence ID" value="RRT75565.1"/>
    <property type="molecule type" value="Genomic_DNA"/>
</dbReference>
<name>A0A427AH50_ENSVE</name>
<comment type="catalytic activity">
    <reaction evidence="1">
        <text>O-phospho-L-seryl-[protein] + H2O = L-seryl-[protein] + phosphate</text>
        <dbReference type="Rhea" id="RHEA:20629"/>
        <dbReference type="Rhea" id="RHEA-COMP:9863"/>
        <dbReference type="Rhea" id="RHEA-COMP:11604"/>
        <dbReference type="ChEBI" id="CHEBI:15377"/>
        <dbReference type="ChEBI" id="CHEBI:29999"/>
        <dbReference type="ChEBI" id="CHEBI:43474"/>
        <dbReference type="ChEBI" id="CHEBI:83421"/>
        <dbReference type="EC" id="3.1.3.16"/>
    </reaction>
</comment>
<dbReference type="EC" id="3.1.3.16" evidence="1"/>
<organism evidence="2 3">
    <name type="scientific">Ensete ventricosum</name>
    <name type="common">Abyssinian banana</name>
    <name type="synonym">Musa ensete</name>
    <dbReference type="NCBI Taxonomy" id="4639"/>
    <lineage>
        <taxon>Eukaryota</taxon>
        <taxon>Viridiplantae</taxon>
        <taxon>Streptophyta</taxon>
        <taxon>Embryophyta</taxon>
        <taxon>Tracheophyta</taxon>
        <taxon>Spermatophyta</taxon>
        <taxon>Magnoliopsida</taxon>
        <taxon>Liliopsida</taxon>
        <taxon>Zingiberales</taxon>
        <taxon>Musaceae</taxon>
        <taxon>Ensete</taxon>
    </lineage>
</organism>
<evidence type="ECO:0000313" key="2">
    <source>
        <dbReference type="EMBL" id="RRT75565.1"/>
    </source>
</evidence>
<gene>
    <name evidence="2" type="ORF">B296_00030040</name>
</gene>
<dbReference type="PANTHER" id="PTHR12320">
    <property type="entry name" value="PROTEIN PHOSPHATASE 2C"/>
    <property type="match status" value="1"/>
</dbReference>
<reference evidence="2 3" key="1">
    <citation type="journal article" date="2014" name="Agronomy (Basel)">
        <title>A Draft Genome Sequence for Ensete ventricosum, the Drought-Tolerant Tree Against Hunger.</title>
        <authorList>
            <person name="Harrison J."/>
            <person name="Moore K.A."/>
            <person name="Paszkiewicz K."/>
            <person name="Jones T."/>
            <person name="Grant M."/>
            <person name="Ambacheew D."/>
            <person name="Muzemil S."/>
            <person name="Studholme D.J."/>
        </authorList>
    </citation>
    <scope>NUCLEOTIDE SEQUENCE [LARGE SCALE GENOMIC DNA]</scope>
</reference>
<keyword evidence="1" id="KW-0479">Metal-binding</keyword>
<keyword evidence="1" id="KW-0378">Hydrolase</keyword>
<comment type="cofactor">
    <cofactor evidence="1">
        <name>Mn(2+)</name>
        <dbReference type="ChEBI" id="CHEBI:29035"/>
    </cofactor>
</comment>
<comment type="similarity">
    <text evidence="1">Belongs to the PP2C family.</text>
</comment>
<dbReference type="Gene3D" id="3.60.40.10">
    <property type="entry name" value="PPM-type phosphatase domain"/>
    <property type="match status" value="1"/>
</dbReference>
<keyword evidence="1" id="KW-0464">Manganese</keyword>
<dbReference type="AlphaFoldDB" id="A0A427AH50"/>
<dbReference type="Proteomes" id="UP000287651">
    <property type="component" value="Unassembled WGS sequence"/>
</dbReference>
<comment type="catalytic activity">
    <reaction evidence="1">
        <text>O-phospho-L-threonyl-[protein] + H2O = L-threonyl-[protein] + phosphate</text>
        <dbReference type="Rhea" id="RHEA:47004"/>
        <dbReference type="Rhea" id="RHEA-COMP:11060"/>
        <dbReference type="Rhea" id="RHEA-COMP:11605"/>
        <dbReference type="ChEBI" id="CHEBI:15377"/>
        <dbReference type="ChEBI" id="CHEBI:30013"/>
        <dbReference type="ChEBI" id="CHEBI:43474"/>
        <dbReference type="ChEBI" id="CHEBI:61977"/>
        <dbReference type="EC" id="3.1.3.16"/>
    </reaction>
</comment>
<dbReference type="PANTHER" id="PTHR12320:SF83">
    <property type="entry name" value="PROTEIN PHOSPHATASE 2C 55-RELATED"/>
    <property type="match status" value="1"/>
</dbReference>
<sequence length="117" mass="12632">MVVASLTGLVVNFYEQVFSFPVESGDVIVAGTDGLFDNLYNSEITAVVVQGIRAGLRPQVMAQKIAALARRRAQDKKLGIVIMEASLATLLSSSPTSLPSAARPHCVFVNNMHYHDK</sequence>
<dbReference type="GO" id="GO:0046872">
    <property type="term" value="F:metal ion binding"/>
    <property type="evidence" value="ECO:0007669"/>
    <property type="project" value="UniProtKB-UniRule"/>
</dbReference>
<evidence type="ECO:0000256" key="1">
    <source>
        <dbReference type="RuleBase" id="RU366020"/>
    </source>
</evidence>
<proteinExistence type="inferred from homology"/>